<dbReference type="InterPro" id="IPR000064">
    <property type="entry name" value="NLP_P60_dom"/>
</dbReference>
<dbReference type="AlphaFoldDB" id="G9WK39"/>
<dbReference type="GO" id="GO:0008234">
    <property type="term" value="F:cysteine-type peptidase activity"/>
    <property type="evidence" value="ECO:0007669"/>
    <property type="project" value="UniProtKB-KW"/>
</dbReference>
<dbReference type="STRING" id="796943.HMPREF9625_00079"/>
<dbReference type="PROSITE" id="PS51257">
    <property type="entry name" value="PROKAR_LIPOPROTEIN"/>
    <property type="match status" value="1"/>
</dbReference>
<dbReference type="HOGENOM" id="CLU_029107_0_0_9"/>
<dbReference type="PROSITE" id="PS51935">
    <property type="entry name" value="NLPC_P60"/>
    <property type="match status" value="1"/>
</dbReference>
<gene>
    <name evidence="8" type="ORF">HMPREF9625_00079</name>
</gene>
<dbReference type="RefSeq" id="WP_009533953.1">
    <property type="nucleotide sequence ID" value="NZ_KE148312.1"/>
</dbReference>
<keyword evidence="6" id="KW-0732">Signal</keyword>
<feature type="region of interest" description="Disordered" evidence="5">
    <location>
        <begin position="373"/>
        <end position="415"/>
    </location>
</feature>
<dbReference type="GO" id="GO:0006508">
    <property type="term" value="P:proteolysis"/>
    <property type="evidence" value="ECO:0007669"/>
    <property type="project" value="UniProtKB-KW"/>
</dbReference>
<evidence type="ECO:0000256" key="3">
    <source>
        <dbReference type="ARBA" id="ARBA00022801"/>
    </source>
</evidence>
<keyword evidence="4" id="KW-0788">Thiol protease</keyword>
<accession>G9WK39</accession>
<dbReference type="PANTHER" id="PTHR47359">
    <property type="entry name" value="PEPTIDOGLYCAN DL-ENDOPEPTIDASE CWLO"/>
    <property type="match status" value="1"/>
</dbReference>
<feature type="chain" id="PRO_5039031210" description="NlpC/P60 domain-containing protein" evidence="6">
    <location>
        <begin position="32"/>
        <end position="540"/>
    </location>
</feature>
<dbReference type="Proteomes" id="UP000018461">
    <property type="component" value="Unassembled WGS sequence"/>
</dbReference>
<feature type="domain" description="NlpC/P60" evidence="7">
    <location>
        <begin position="421"/>
        <end position="539"/>
    </location>
</feature>
<evidence type="ECO:0000256" key="2">
    <source>
        <dbReference type="ARBA" id="ARBA00022670"/>
    </source>
</evidence>
<feature type="compositionally biased region" description="Basic residues" evidence="5">
    <location>
        <begin position="379"/>
        <end position="390"/>
    </location>
</feature>
<dbReference type="Pfam" id="PF01471">
    <property type="entry name" value="PG_binding_1"/>
    <property type="match status" value="4"/>
</dbReference>
<dbReference type="EMBL" id="AFZC02000003">
    <property type="protein sequence ID" value="EHL14236.1"/>
    <property type="molecule type" value="Genomic_DNA"/>
</dbReference>
<comment type="caution">
    <text evidence="8">The sequence shown here is derived from an EMBL/GenBank/DDBJ whole genome shotgun (WGS) entry which is preliminary data.</text>
</comment>
<dbReference type="Gene3D" id="1.10.101.10">
    <property type="entry name" value="PGBD-like superfamily/PGBD"/>
    <property type="match status" value="4"/>
</dbReference>
<dbReference type="SUPFAM" id="SSF47090">
    <property type="entry name" value="PGBD-like"/>
    <property type="match status" value="4"/>
</dbReference>
<evidence type="ECO:0000313" key="9">
    <source>
        <dbReference type="Proteomes" id="UP000018461"/>
    </source>
</evidence>
<evidence type="ECO:0000256" key="4">
    <source>
        <dbReference type="ARBA" id="ARBA00022807"/>
    </source>
</evidence>
<keyword evidence="2" id="KW-0645">Protease</keyword>
<dbReference type="Pfam" id="PF00877">
    <property type="entry name" value="NLPC_P60"/>
    <property type="match status" value="1"/>
</dbReference>
<dbReference type="PATRIC" id="fig|796943.3.peg.88"/>
<dbReference type="SUPFAM" id="SSF54001">
    <property type="entry name" value="Cysteine proteinases"/>
    <property type="match status" value="1"/>
</dbReference>
<protein>
    <recommendedName>
        <fullName evidence="7">NlpC/P60 domain-containing protein</fullName>
    </recommendedName>
</protein>
<dbReference type="InterPro" id="IPR051794">
    <property type="entry name" value="PG_Endopeptidase_C40"/>
</dbReference>
<dbReference type="Gene3D" id="3.90.1720.10">
    <property type="entry name" value="endopeptidase domain like (from Nostoc punctiforme)"/>
    <property type="match status" value="1"/>
</dbReference>
<evidence type="ECO:0000313" key="8">
    <source>
        <dbReference type="EMBL" id="EHL14236.1"/>
    </source>
</evidence>
<name>G9WK39_9FIRM</name>
<dbReference type="PANTHER" id="PTHR47359:SF3">
    <property type="entry name" value="NLP_P60 DOMAIN-CONTAINING PROTEIN-RELATED"/>
    <property type="match status" value="1"/>
</dbReference>
<evidence type="ECO:0000259" key="7">
    <source>
        <dbReference type="PROSITE" id="PS51935"/>
    </source>
</evidence>
<feature type="signal peptide" evidence="6">
    <location>
        <begin position="1"/>
        <end position="31"/>
    </location>
</feature>
<dbReference type="InterPro" id="IPR038765">
    <property type="entry name" value="Papain-like_cys_pep_sf"/>
</dbReference>
<keyword evidence="3" id="KW-0378">Hydrolase</keyword>
<evidence type="ECO:0000256" key="5">
    <source>
        <dbReference type="SAM" id="MobiDB-lite"/>
    </source>
</evidence>
<reference evidence="8" key="2">
    <citation type="submission" date="2013-03" db="EMBL/GenBank/DDBJ databases">
        <title>The Genome Sequence of Oribacterium sp. ACB1.</title>
        <authorList>
            <consortium name="The Broad Institute Genomics Platform"/>
            <consortium name="The Broad Institute Genome Sequencing Center for Infectious Disease"/>
            <person name="Earl A."/>
            <person name="Ward D."/>
            <person name="Feldgarden M."/>
            <person name="Gevers D."/>
            <person name="Sizova M."/>
            <person name="Hazen A."/>
            <person name="Epstein S."/>
            <person name="Walker B."/>
            <person name="Young S."/>
            <person name="Zeng Q."/>
            <person name="Gargeya S."/>
            <person name="Fitzgerald M."/>
            <person name="Haas B."/>
            <person name="Abouelleil A."/>
            <person name="Allen A.W."/>
            <person name="Alvarado L."/>
            <person name="Arachchi H.M."/>
            <person name="Berlin A.M."/>
            <person name="Chapman S.B."/>
            <person name="Gainer-Dewar J."/>
            <person name="Goldberg J."/>
            <person name="Griggs A."/>
            <person name="Gujja S."/>
            <person name="Hansen M."/>
            <person name="Howarth C."/>
            <person name="Imamovic A."/>
            <person name="Ireland A."/>
            <person name="Larimer J."/>
            <person name="McCowan C."/>
            <person name="Murphy C."/>
            <person name="Pearson M."/>
            <person name="Poon T.W."/>
            <person name="Priest M."/>
            <person name="Roberts A."/>
            <person name="Saif S."/>
            <person name="Shea T."/>
            <person name="Sisk P."/>
            <person name="Sykes S."/>
            <person name="Wortman J."/>
            <person name="Nusbaum C."/>
            <person name="Birren B."/>
        </authorList>
    </citation>
    <scope>NUCLEOTIDE SEQUENCE [LARGE SCALE GENOMIC DNA]</scope>
    <source>
        <strain evidence="8">ACB1</strain>
    </source>
</reference>
<comment type="similarity">
    <text evidence="1">Belongs to the peptidase C40 family.</text>
</comment>
<dbReference type="InterPro" id="IPR036366">
    <property type="entry name" value="PGBDSf"/>
</dbReference>
<keyword evidence="9" id="KW-1185">Reference proteome</keyword>
<proteinExistence type="inferred from homology"/>
<evidence type="ECO:0000256" key="6">
    <source>
        <dbReference type="SAM" id="SignalP"/>
    </source>
</evidence>
<dbReference type="InterPro" id="IPR002477">
    <property type="entry name" value="Peptidoglycan-bd-like"/>
</dbReference>
<dbReference type="InterPro" id="IPR036365">
    <property type="entry name" value="PGBD-like_sf"/>
</dbReference>
<evidence type="ECO:0000256" key="1">
    <source>
        <dbReference type="ARBA" id="ARBA00007074"/>
    </source>
</evidence>
<reference evidence="8" key="1">
    <citation type="submission" date="2011-08" db="EMBL/GenBank/DDBJ databases">
        <authorList>
            <consortium name="The Broad Institute Genome Sequencing Platform"/>
            <person name="Earl A."/>
            <person name="Ward D."/>
            <person name="Feldgarden M."/>
            <person name="Gevers D."/>
            <person name="Sizova M."/>
            <person name="Hazen A."/>
            <person name="Epstein S."/>
            <person name="Young S.K."/>
            <person name="Zeng Q."/>
            <person name="Gargeya S."/>
            <person name="Fitzgerald M."/>
            <person name="Haas B."/>
            <person name="Abouelleil A."/>
            <person name="Alvarado L."/>
            <person name="Arachchi H.M."/>
            <person name="Berlin A."/>
            <person name="Brown A."/>
            <person name="Chapman S.B."/>
            <person name="Chen Z."/>
            <person name="Dunbar C."/>
            <person name="Freedman E."/>
            <person name="Gearin G."/>
            <person name="Gellesch M."/>
            <person name="Goldberg J."/>
            <person name="Griggs A."/>
            <person name="Gujja S."/>
            <person name="Heiman D."/>
            <person name="Howarth C."/>
            <person name="Larson L."/>
            <person name="Lui A."/>
            <person name="MacDonald P.J.P."/>
            <person name="Montmayeur A."/>
            <person name="Murphy C."/>
            <person name="Neiman D."/>
            <person name="Pearson M."/>
            <person name="Priest M."/>
            <person name="Roberts A."/>
            <person name="Saif S."/>
            <person name="Shea T."/>
            <person name="Shenoy N."/>
            <person name="Sisk P."/>
            <person name="Stolte C."/>
            <person name="Sykes S."/>
            <person name="Wortman J."/>
            <person name="Nusbaum C."/>
            <person name="Birren B."/>
        </authorList>
    </citation>
    <scope>NUCLEOTIDE SEQUENCE</scope>
    <source>
        <strain evidence="8">ACB1</strain>
    </source>
</reference>
<organism evidence="8 9">
    <name type="scientific">Oribacterium parvum ACB1</name>
    <dbReference type="NCBI Taxonomy" id="796943"/>
    <lineage>
        <taxon>Bacteria</taxon>
        <taxon>Bacillati</taxon>
        <taxon>Bacillota</taxon>
        <taxon>Clostridia</taxon>
        <taxon>Lachnospirales</taxon>
        <taxon>Lachnospiraceae</taxon>
        <taxon>Oribacterium</taxon>
    </lineage>
</organism>
<sequence>MNKNRLIMNKNRLIKRGISLVLLSSILGLSACEKKLGAEQEAAAVSGSDIVLTTEDNGEESVAIAALGLNANVLPSIEGVTIDGQAEELAPVNLTVGVINSVVKDLQQRLMQLGYMEDDEPTTYYGDATSKAVQYFQRQSGMPMDGITGVSTWDALMSENAPHYAAKLGFQGDDITKIQYRLYNLGYLTESGQINGNFDATTETAVKKLQEVNHLTIDGTVGTATNDLLYSDEVKANIIALGEQSEIVKKYQTRLIALGYLSGDADGNFGLSTQNALRAFQSRNDQVVDGYLGPDTRVILDSDSAKPFGMRLGEQSGDVQNMQKLLVKYGYLSGDKASGYFGELTKEAVLSFQRTNGLTADGMAGAKTLQVLQSGSAKSKPKQSTNRHRNNGNAGAANAGGGGNAPAQANIPSGSGGATVSGSASALISIASSKIGSPYVWGSKGPNAFDCSGFVYWCLNQAGVGTSYMTSSGWRNPGRFKKVGASELQAGDIVVVSGHVGIYAGGGTVIDASSSNGRVVHRSFSGWWSRNFITAWRIFS</sequence>